<dbReference type="FunFam" id="2.60.40.60:FF:000016">
    <property type="entry name" value="Protocadherin 9"/>
    <property type="match status" value="1"/>
</dbReference>
<keyword evidence="6 11" id="KW-0106">Calcium</keyword>
<evidence type="ECO:0000256" key="1">
    <source>
        <dbReference type="ARBA" id="ARBA00004251"/>
    </source>
</evidence>
<dbReference type="PANTHER" id="PTHR24028">
    <property type="entry name" value="CADHERIN-87A"/>
    <property type="match status" value="1"/>
</dbReference>
<evidence type="ECO:0000256" key="9">
    <source>
        <dbReference type="ARBA" id="ARBA00023136"/>
    </source>
</evidence>
<name>A0A8D3A183_SCOMX</name>
<feature type="domain" description="Cadherin" evidence="14">
    <location>
        <begin position="237"/>
        <end position="452"/>
    </location>
</feature>
<feature type="chain" id="PRO_5035001393" evidence="13">
    <location>
        <begin position="30"/>
        <end position="859"/>
    </location>
</feature>
<feature type="domain" description="Cadherin" evidence="14">
    <location>
        <begin position="128"/>
        <end position="235"/>
    </location>
</feature>
<keyword evidence="7" id="KW-0130">Cell adhesion</keyword>
<dbReference type="PROSITE" id="PS00232">
    <property type="entry name" value="CADHERIN_1"/>
    <property type="match status" value="3"/>
</dbReference>
<keyword evidence="5" id="KW-0677">Repeat</keyword>
<evidence type="ECO:0000256" key="11">
    <source>
        <dbReference type="PROSITE-ProRule" id="PRU00043"/>
    </source>
</evidence>
<evidence type="ECO:0000256" key="3">
    <source>
        <dbReference type="ARBA" id="ARBA00022692"/>
    </source>
</evidence>
<dbReference type="AlphaFoldDB" id="A0A8D3A183"/>
<dbReference type="KEGG" id="smau:118319355"/>
<reference evidence="15" key="1">
    <citation type="submission" date="2023-05" db="EMBL/GenBank/DDBJ databases">
        <title>High-quality long-read genome of Scophthalmus maximus.</title>
        <authorList>
            <person name="Lien S."/>
            <person name="Martinez P."/>
        </authorList>
    </citation>
    <scope>NUCLEOTIDE SEQUENCE [LARGE SCALE GENOMIC DNA]</scope>
</reference>
<keyword evidence="10" id="KW-0325">Glycoprotein</keyword>
<comment type="subcellular location">
    <subcellularLocation>
        <location evidence="1">Cell membrane</location>
        <topology evidence="1">Single-pass type I membrane protein</topology>
    </subcellularLocation>
</comment>
<feature type="signal peptide" evidence="13">
    <location>
        <begin position="1"/>
        <end position="29"/>
    </location>
</feature>
<dbReference type="InterPro" id="IPR020894">
    <property type="entry name" value="Cadherin_CS"/>
</dbReference>
<evidence type="ECO:0000256" key="8">
    <source>
        <dbReference type="ARBA" id="ARBA00022989"/>
    </source>
</evidence>
<dbReference type="PRINTS" id="PR00205">
    <property type="entry name" value="CADHERIN"/>
</dbReference>
<reference evidence="15" key="2">
    <citation type="submission" date="2025-08" db="UniProtKB">
        <authorList>
            <consortium name="Ensembl"/>
        </authorList>
    </citation>
    <scope>IDENTIFICATION</scope>
</reference>
<dbReference type="CDD" id="cd11304">
    <property type="entry name" value="Cadherin_repeat"/>
    <property type="match status" value="5"/>
</dbReference>
<feature type="domain" description="Cadherin" evidence="14">
    <location>
        <begin position="557"/>
        <end position="660"/>
    </location>
</feature>
<dbReference type="FunFam" id="2.60.40.60:FF:000020">
    <property type="entry name" value="Dachsous cadherin-related 1b"/>
    <property type="match status" value="2"/>
</dbReference>
<evidence type="ECO:0000256" key="7">
    <source>
        <dbReference type="ARBA" id="ARBA00022889"/>
    </source>
</evidence>
<evidence type="ECO:0000256" key="12">
    <source>
        <dbReference type="SAM" id="Phobius"/>
    </source>
</evidence>
<evidence type="ECO:0000313" key="15">
    <source>
        <dbReference type="Ensembl" id="ENSSMAP00000010905.2"/>
    </source>
</evidence>
<dbReference type="GO" id="GO:0005509">
    <property type="term" value="F:calcium ion binding"/>
    <property type="evidence" value="ECO:0007669"/>
    <property type="project" value="UniProtKB-UniRule"/>
</dbReference>
<sequence length="859" mass="94684">MGQGTPDNMNWAGLLQNLLLLVHLRQIICGSVQFSVPEEQEPGTQVGSLSKHFPPPYQLLTQDYLWMDKNTGNFYTTEQRMDREALCPEETKAEECIILHYAIVRPSGDLIQFPVIIADINDNAPHFENSEIHLRISEDVAVGTSFLLDEQAQDRDVGRNGELQYRLEYSDGVFSLKVEDDGLFILLVVEAALDRETQEQYQVMLVASDHGADPLSATATLKVTVTDVNDNCPSFSPDSPRNVTIPGDSPKNMLVAQVRATDPDSGPNAAIVYSLSPKVSEQAKKLFSLDSLTGSITLTQDLRSDNSEELVLKLLASGRHCPPADTQVTVSVLPKATQELTIKIRFIVEHQNQTMVLPENQPPTVLAVLELEGDSGFKGSSLAIEGEVPFTLSPQNGKYLLSTSKPLDYELKREHHISVIVRGRSGEASTIINSRHVIRLSVADVNDNAPHFPQPHYQLEVVENNRPGMSLLQLSASDADSGYNSRVTYSLDKHTSTIFNIDPVTGQLSVSASLDREQQGVHKLTVFARDSGSPPLQSVTTVSIRVLDQNDNAPVFLTPHFIFFIPENVPPFAHVGRVGVTDSDEGENGNTELHVVNSSGPFIVDNTQGTLRTATNLDRETEEHYELYLLASDHGHPLALTSTARVTIFVEDINDNQPKVILPSSNSSCLTVSPSATAGSMVTKIYAIDQDSGLNSEITYTVVAPEALQNSSPFQVDPRSGNITLAQQLQQQDLGMHHLFIVVRDGGKPIPLYSTVWVNLLVNESVEPCHLDRAPTWTGTRQLVQTPSRAPMCEMETPKSARLILLAGVGLMLASACLLLVTMVLHLKQRRRRVQKKTRGQIEENKIPLRHKDKYYSDD</sequence>
<dbReference type="InterPro" id="IPR015919">
    <property type="entry name" value="Cadherin-like_sf"/>
</dbReference>
<evidence type="ECO:0000256" key="2">
    <source>
        <dbReference type="ARBA" id="ARBA00022475"/>
    </source>
</evidence>
<proteinExistence type="predicted"/>
<dbReference type="GO" id="GO:0007156">
    <property type="term" value="P:homophilic cell adhesion via plasma membrane adhesion molecules"/>
    <property type="evidence" value="ECO:0007669"/>
    <property type="project" value="InterPro"/>
</dbReference>
<dbReference type="GO" id="GO:0009653">
    <property type="term" value="P:anatomical structure morphogenesis"/>
    <property type="evidence" value="ECO:0007669"/>
    <property type="project" value="UniProtKB-ARBA"/>
</dbReference>
<dbReference type="FunFam" id="2.60.40.60:FF:000007">
    <property type="entry name" value="Protocadherin alpha 2"/>
    <property type="match status" value="1"/>
</dbReference>
<gene>
    <name evidence="15" type="primary">pcdh20l</name>
</gene>
<dbReference type="SMART" id="SM00112">
    <property type="entry name" value="CA"/>
    <property type="match status" value="6"/>
</dbReference>
<evidence type="ECO:0000256" key="5">
    <source>
        <dbReference type="ARBA" id="ARBA00022737"/>
    </source>
</evidence>
<dbReference type="SUPFAM" id="SSF49313">
    <property type="entry name" value="Cadherin-like"/>
    <property type="match status" value="6"/>
</dbReference>
<evidence type="ECO:0000256" key="10">
    <source>
        <dbReference type="ARBA" id="ARBA00023180"/>
    </source>
</evidence>
<evidence type="ECO:0000313" key="16">
    <source>
        <dbReference type="Proteomes" id="UP000694558"/>
    </source>
</evidence>
<dbReference type="Ensembl" id="ENSSMAT00000011049.2">
    <property type="protein sequence ID" value="ENSSMAP00000010905.2"/>
    <property type="gene ID" value="ENSSMAG00000006730.2"/>
</dbReference>
<keyword evidence="4 13" id="KW-0732">Signal</keyword>
<dbReference type="FunFam" id="2.60.40.60:FF:000002">
    <property type="entry name" value="Protocadherin alpha 2"/>
    <property type="match status" value="1"/>
</dbReference>
<keyword evidence="8 12" id="KW-1133">Transmembrane helix</keyword>
<evidence type="ECO:0000256" key="4">
    <source>
        <dbReference type="ARBA" id="ARBA00022729"/>
    </source>
</evidence>
<dbReference type="Pfam" id="PF00028">
    <property type="entry name" value="Cadherin"/>
    <property type="match status" value="5"/>
</dbReference>
<dbReference type="PROSITE" id="PS50268">
    <property type="entry name" value="CADHERIN_2"/>
    <property type="match status" value="6"/>
</dbReference>
<dbReference type="InterPro" id="IPR002126">
    <property type="entry name" value="Cadherin-like_dom"/>
</dbReference>
<accession>A0A8D3A183</accession>
<evidence type="ECO:0000256" key="6">
    <source>
        <dbReference type="ARBA" id="ARBA00022837"/>
    </source>
</evidence>
<feature type="transmembrane region" description="Helical" evidence="12">
    <location>
        <begin position="803"/>
        <end position="827"/>
    </location>
</feature>
<evidence type="ECO:0000256" key="13">
    <source>
        <dbReference type="SAM" id="SignalP"/>
    </source>
</evidence>
<feature type="domain" description="Cadherin" evidence="14">
    <location>
        <begin position="57"/>
        <end position="127"/>
    </location>
</feature>
<protein>
    <submittedName>
        <fullName evidence="15">Protocadherin 20-like</fullName>
    </submittedName>
</protein>
<dbReference type="Gene3D" id="2.60.40.60">
    <property type="entry name" value="Cadherins"/>
    <property type="match status" value="7"/>
</dbReference>
<dbReference type="GeneTree" id="ENSGT00940000167495"/>
<dbReference type="InterPro" id="IPR050174">
    <property type="entry name" value="Protocadherin/Cadherin-CA"/>
</dbReference>
<dbReference type="OrthoDB" id="6252479at2759"/>
<keyword evidence="3 12" id="KW-0812">Transmembrane</keyword>
<dbReference type="PANTHER" id="PTHR24028:SF276">
    <property type="entry name" value="PROTOCADHERIN 20"/>
    <property type="match status" value="1"/>
</dbReference>
<dbReference type="GO" id="GO:0005886">
    <property type="term" value="C:plasma membrane"/>
    <property type="evidence" value="ECO:0007669"/>
    <property type="project" value="UniProtKB-SubCell"/>
</dbReference>
<keyword evidence="2" id="KW-1003">Cell membrane</keyword>
<organism evidence="15 16">
    <name type="scientific">Scophthalmus maximus</name>
    <name type="common">Turbot</name>
    <name type="synonym">Psetta maxima</name>
    <dbReference type="NCBI Taxonomy" id="52904"/>
    <lineage>
        <taxon>Eukaryota</taxon>
        <taxon>Metazoa</taxon>
        <taxon>Chordata</taxon>
        <taxon>Craniata</taxon>
        <taxon>Vertebrata</taxon>
        <taxon>Euteleostomi</taxon>
        <taxon>Actinopterygii</taxon>
        <taxon>Neopterygii</taxon>
        <taxon>Teleostei</taxon>
        <taxon>Neoteleostei</taxon>
        <taxon>Acanthomorphata</taxon>
        <taxon>Carangaria</taxon>
        <taxon>Pleuronectiformes</taxon>
        <taxon>Pleuronectoidei</taxon>
        <taxon>Scophthalmidae</taxon>
        <taxon>Scophthalmus</taxon>
    </lineage>
</organism>
<feature type="domain" description="Cadherin" evidence="14">
    <location>
        <begin position="664"/>
        <end position="777"/>
    </location>
</feature>
<evidence type="ECO:0000259" key="14">
    <source>
        <dbReference type="PROSITE" id="PS50268"/>
    </source>
</evidence>
<keyword evidence="9 12" id="KW-0472">Membrane</keyword>
<feature type="domain" description="Cadherin" evidence="14">
    <location>
        <begin position="453"/>
        <end position="556"/>
    </location>
</feature>
<dbReference type="Proteomes" id="UP000694558">
    <property type="component" value="Chromosome 13"/>
</dbReference>
<dbReference type="CTD" id="568796"/>